<name>A0A0F4JJS8_9ACTN</name>
<feature type="signal peptide" evidence="1">
    <location>
        <begin position="1"/>
        <end position="16"/>
    </location>
</feature>
<evidence type="ECO:0000256" key="1">
    <source>
        <dbReference type="SAM" id="SignalP"/>
    </source>
</evidence>
<dbReference type="Proteomes" id="UP000033551">
    <property type="component" value="Unassembled WGS sequence"/>
</dbReference>
<evidence type="ECO:0000313" key="3">
    <source>
        <dbReference type="Proteomes" id="UP000033551"/>
    </source>
</evidence>
<dbReference type="AlphaFoldDB" id="A0A0F4JJS8"/>
<feature type="chain" id="PRO_5039242940" description="Lipoprotein" evidence="1">
    <location>
        <begin position="17"/>
        <end position="223"/>
    </location>
</feature>
<accession>A0A0F4JJS8</accession>
<dbReference type="STRING" id="68223.GCA_002028425_02911"/>
<keyword evidence="3" id="KW-1185">Reference proteome</keyword>
<evidence type="ECO:0000313" key="2">
    <source>
        <dbReference type="EMBL" id="KJY34069.1"/>
    </source>
</evidence>
<evidence type="ECO:0008006" key="4">
    <source>
        <dbReference type="Google" id="ProtNLM"/>
    </source>
</evidence>
<dbReference type="PATRIC" id="fig|68223.7.peg.6615"/>
<reference evidence="2 3" key="1">
    <citation type="submission" date="2015-02" db="EMBL/GenBank/DDBJ databases">
        <authorList>
            <person name="Ju K.-S."/>
            <person name="Doroghazi J.R."/>
            <person name="Metcalf W."/>
        </authorList>
    </citation>
    <scope>NUCLEOTIDE SEQUENCE [LARGE SCALE GENOMIC DNA]</scope>
    <source>
        <strain evidence="2 3">NRRL ISP-5550</strain>
    </source>
</reference>
<dbReference type="EMBL" id="JZWV01000316">
    <property type="protein sequence ID" value="KJY34069.1"/>
    <property type="molecule type" value="Genomic_DNA"/>
</dbReference>
<protein>
    <recommendedName>
        <fullName evidence="4">Lipoprotein</fullName>
    </recommendedName>
</protein>
<sequence length="223" mass="23318">MAAVTCAVLLTATASACLPELAGAGAGPSPSAAAPDPFAGRDPAAVLRAAYEETERAATRTAVVSRRIGEREITAQLTFEGDGGCWGEVRVERSGTGEILVDDAKVSLRGDAGFLQDQFRNQPFKSPDTADGWIDMKPGDPAVSHLVALCADGSPARTFPAERTGLRREPDTRLNGRPVAVLVSKGPGGVEITDHVSLDGRPYLVRHAETGPEGRNVTYGSLP</sequence>
<comment type="caution">
    <text evidence="2">The sequence shown here is derived from an EMBL/GenBank/DDBJ whole genome shotgun (WGS) entry which is preliminary data.</text>
</comment>
<organism evidence="2 3">
    <name type="scientific">Streptomyces katrae</name>
    <dbReference type="NCBI Taxonomy" id="68223"/>
    <lineage>
        <taxon>Bacteria</taxon>
        <taxon>Bacillati</taxon>
        <taxon>Actinomycetota</taxon>
        <taxon>Actinomycetes</taxon>
        <taxon>Kitasatosporales</taxon>
        <taxon>Streptomycetaceae</taxon>
        <taxon>Streptomyces</taxon>
    </lineage>
</organism>
<keyword evidence="1" id="KW-0732">Signal</keyword>
<proteinExistence type="predicted"/>
<gene>
    <name evidence="2" type="ORF">VR44_12680</name>
</gene>